<dbReference type="InterPro" id="IPR001611">
    <property type="entry name" value="Leu-rich_rpt"/>
</dbReference>
<accession>A0A218X620</accession>
<dbReference type="Pfam" id="PF12937">
    <property type="entry name" value="F-box-like"/>
    <property type="match status" value="1"/>
</dbReference>
<dbReference type="InterPro" id="IPR032675">
    <property type="entry name" value="LRR_dom_sf"/>
</dbReference>
<dbReference type="InterPro" id="IPR057207">
    <property type="entry name" value="FBXL15_LRR"/>
</dbReference>
<dbReference type="FunFam" id="1.20.1280.50:FF:000023">
    <property type="entry name" value="F-box/LRR-repeat protein 4"/>
    <property type="match status" value="1"/>
</dbReference>
<reference evidence="3" key="1">
    <citation type="journal article" date="2017" name="Plant J.">
        <title>The pomegranate (Punica granatum L.) genome and the genomics of punicalagin biosynthesis.</title>
        <authorList>
            <person name="Qin G."/>
            <person name="Xu C."/>
            <person name="Ming R."/>
            <person name="Tang H."/>
            <person name="Guyot R."/>
            <person name="Kramer E.M."/>
            <person name="Hu Y."/>
            <person name="Yi X."/>
            <person name="Qi Y."/>
            <person name="Xu X."/>
            <person name="Gao Z."/>
            <person name="Pan H."/>
            <person name="Jian J."/>
            <person name="Tian Y."/>
            <person name="Yue Z."/>
            <person name="Xu Y."/>
        </authorList>
    </citation>
    <scope>NUCLEOTIDE SEQUENCE [LARGE SCALE GENOMIC DNA]</scope>
    <source>
        <strain evidence="3">cv. Dabenzi</strain>
    </source>
</reference>
<dbReference type="Gene3D" id="3.80.10.10">
    <property type="entry name" value="Ribonuclease Inhibitor"/>
    <property type="match status" value="2"/>
</dbReference>
<dbReference type="Pfam" id="PF13516">
    <property type="entry name" value="LRR_6"/>
    <property type="match status" value="1"/>
</dbReference>
<dbReference type="SMART" id="SM00367">
    <property type="entry name" value="LRR_CC"/>
    <property type="match status" value="9"/>
</dbReference>
<dbReference type="Pfam" id="PF25372">
    <property type="entry name" value="DUF7885"/>
    <property type="match status" value="1"/>
</dbReference>
<comment type="caution">
    <text evidence="2">The sequence shown here is derived from an EMBL/GenBank/DDBJ whole genome shotgun (WGS) entry which is preliminary data.</text>
</comment>
<feature type="domain" description="F-box" evidence="1">
    <location>
        <begin position="44"/>
        <end position="84"/>
    </location>
</feature>
<protein>
    <recommendedName>
        <fullName evidence="1">F-box domain-containing protein</fullName>
    </recommendedName>
</protein>
<dbReference type="EMBL" id="MTKT01002214">
    <property type="protein sequence ID" value="OWM80685.1"/>
    <property type="molecule type" value="Genomic_DNA"/>
</dbReference>
<dbReference type="InterPro" id="IPR001810">
    <property type="entry name" value="F-box_dom"/>
</dbReference>
<gene>
    <name evidence="2" type="ORF">CDL15_Pgr006715</name>
</gene>
<dbReference type="SUPFAM" id="SSF81383">
    <property type="entry name" value="F-box domain"/>
    <property type="match status" value="1"/>
</dbReference>
<dbReference type="Gene3D" id="1.20.1280.50">
    <property type="match status" value="1"/>
</dbReference>
<dbReference type="FunFam" id="3.80.10.10:FF:000449">
    <property type="entry name" value="F-box protein SKIP2"/>
    <property type="match status" value="1"/>
</dbReference>
<sequence length="605" mass="65098">MGQNASASRFKIQPTALIPLIGAKEGNGQSEEVGPEPSDCTSDLPDECLALIFESLGPNDRRQCSLVCRRWLRIEGQSHHRLSLNANSGLLPSIPSLFERFDAVTRLTLTCDRRSTSIGDDALVTISVSCSNLRRVKLLACRNLTHRGMEAFAKNCRGLKKFSCSQCTFAAKGVNAILDNCASLEELSVKRLRGLTDETVFDLIGPGVVGDSLRTIFLKELYNGPSFYPLIIGSKNLRTLRLMKCSGDWDRMLQAITERVPGMVGIHLERIQVSDLGLNAISSCPSLEIFLMKTPYCTNLGLASVAEHCRLLRKLSIDGCRANSIGDQGLLSVATYCHNLQELVLVGVNATSLSLGSIASNCPNLERLALCGTKTVGDAEIACIAAKCTALKKLCIRSCPITDQGVEAVASGCPCLVKVKIKRCKSVTRRAVGWLRARRESLTLDLDTVGDQELGYLTGGGDWANSIGDQGLLSVATYCHNLQELVLVGVNATSLSLGSIASNCPNLERLALCGTKTVGDAEIACIAAKCTALKKLCIRSCPITDQGVEAVASGCPCLVKVKIKRCKSVTRRAVGWLRARRESLTLDLDTVGDQELGYLTGGGDW</sequence>
<dbReference type="PANTHER" id="PTHR13318:SF92">
    <property type="entry name" value="F-BOX_LRR-REPEAT PROTEIN 8-RELATED"/>
    <property type="match status" value="1"/>
</dbReference>
<dbReference type="SUPFAM" id="SSF52047">
    <property type="entry name" value="RNI-like"/>
    <property type="match status" value="2"/>
</dbReference>
<proteinExistence type="predicted"/>
<dbReference type="GO" id="GO:0031146">
    <property type="term" value="P:SCF-dependent proteasomal ubiquitin-dependent protein catabolic process"/>
    <property type="evidence" value="ECO:0007669"/>
    <property type="project" value="TreeGrafter"/>
</dbReference>
<dbReference type="InterPro" id="IPR036047">
    <property type="entry name" value="F-box-like_dom_sf"/>
</dbReference>
<dbReference type="GO" id="GO:0019005">
    <property type="term" value="C:SCF ubiquitin ligase complex"/>
    <property type="evidence" value="ECO:0007669"/>
    <property type="project" value="TreeGrafter"/>
</dbReference>
<dbReference type="AlphaFoldDB" id="A0A218X620"/>
<dbReference type="SMART" id="SM00256">
    <property type="entry name" value="FBOX"/>
    <property type="match status" value="1"/>
</dbReference>
<dbReference type="PANTHER" id="PTHR13318">
    <property type="entry name" value="PARTNER OF PAIRED, ISOFORM B-RELATED"/>
    <property type="match status" value="1"/>
</dbReference>
<organism evidence="2 3">
    <name type="scientific">Punica granatum</name>
    <name type="common">Pomegranate</name>
    <dbReference type="NCBI Taxonomy" id="22663"/>
    <lineage>
        <taxon>Eukaryota</taxon>
        <taxon>Viridiplantae</taxon>
        <taxon>Streptophyta</taxon>
        <taxon>Embryophyta</taxon>
        <taxon>Tracheophyta</taxon>
        <taxon>Spermatophyta</taxon>
        <taxon>Magnoliopsida</taxon>
        <taxon>eudicotyledons</taxon>
        <taxon>Gunneridae</taxon>
        <taxon>Pentapetalae</taxon>
        <taxon>rosids</taxon>
        <taxon>malvids</taxon>
        <taxon>Myrtales</taxon>
        <taxon>Lythraceae</taxon>
        <taxon>Punica</taxon>
    </lineage>
</organism>
<name>A0A218X620_PUNGR</name>
<evidence type="ECO:0000259" key="1">
    <source>
        <dbReference type="SMART" id="SM00256"/>
    </source>
</evidence>
<dbReference type="CDD" id="cd22159">
    <property type="entry name" value="F-box_AtTIR1-like"/>
    <property type="match status" value="1"/>
</dbReference>
<dbReference type="InterPro" id="IPR006553">
    <property type="entry name" value="Leu-rich_rpt_Cys-con_subtyp"/>
</dbReference>
<evidence type="ECO:0000313" key="2">
    <source>
        <dbReference type="EMBL" id="OWM80685.1"/>
    </source>
</evidence>
<evidence type="ECO:0000313" key="3">
    <source>
        <dbReference type="Proteomes" id="UP000197138"/>
    </source>
</evidence>
<dbReference type="Proteomes" id="UP000197138">
    <property type="component" value="Unassembled WGS sequence"/>
</dbReference>